<evidence type="ECO:0000256" key="1">
    <source>
        <dbReference type="ARBA" id="ARBA00022737"/>
    </source>
</evidence>
<dbReference type="SUPFAM" id="SSF54631">
    <property type="entry name" value="CBS-domain pair"/>
    <property type="match status" value="1"/>
</dbReference>
<reference evidence="6" key="1">
    <citation type="submission" date="2017-04" db="EMBL/GenBank/DDBJ databases">
        <authorList>
            <person name="Varghese N."/>
            <person name="Submissions S."/>
        </authorList>
    </citation>
    <scope>NUCLEOTIDE SEQUENCE [LARGE SCALE GENOMIC DNA]</scope>
</reference>
<dbReference type="EMBL" id="FXWH01000001">
    <property type="protein sequence ID" value="SMQ61939.1"/>
    <property type="molecule type" value="Genomic_DNA"/>
</dbReference>
<dbReference type="SMART" id="SM00116">
    <property type="entry name" value="CBS"/>
    <property type="match status" value="2"/>
</dbReference>
<dbReference type="PROSITE" id="PS50042">
    <property type="entry name" value="CNMP_BINDING_3"/>
    <property type="match status" value="1"/>
</dbReference>
<dbReference type="Proteomes" id="UP000194450">
    <property type="component" value="Unassembled WGS sequence"/>
</dbReference>
<dbReference type="InterPro" id="IPR000595">
    <property type="entry name" value="cNMP-bd_dom"/>
</dbReference>
<evidence type="ECO:0000259" key="3">
    <source>
        <dbReference type="PROSITE" id="PS50042"/>
    </source>
</evidence>
<dbReference type="Pfam" id="PF00571">
    <property type="entry name" value="CBS"/>
    <property type="match status" value="2"/>
</dbReference>
<dbReference type="InterPro" id="IPR018490">
    <property type="entry name" value="cNMP-bd_dom_sf"/>
</dbReference>
<name>A0A1Y6EHU0_9GAMM</name>
<dbReference type="Gene3D" id="3.10.580.10">
    <property type="entry name" value="CBS-domain"/>
    <property type="match status" value="1"/>
</dbReference>
<feature type="domain" description="CBS" evidence="4">
    <location>
        <begin position="163"/>
        <end position="229"/>
    </location>
</feature>
<dbReference type="InterPro" id="IPR018821">
    <property type="entry name" value="DUF294_put_nucleoTrafse_sb-bd"/>
</dbReference>
<protein>
    <submittedName>
        <fullName evidence="5">CBS domain-containing protein</fullName>
    </submittedName>
</protein>
<accession>A0A1Y6EHU0</accession>
<dbReference type="SUPFAM" id="SSF51206">
    <property type="entry name" value="cAMP-binding domain-like"/>
    <property type="match status" value="1"/>
</dbReference>
<dbReference type="InterPro" id="IPR051462">
    <property type="entry name" value="CBS_domain-containing"/>
</dbReference>
<dbReference type="Pfam" id="PF03445">
    <property type="entry name" value="DUF294"/>
    <property type="match status" value="1"/>
</dbReference>
<dbReference type="GO" id="GO:0008773">
    <property type="term" value="F:[protein-PII] uridylyltransferase activity"/>
    <property type="evidence" value="ECO:0007669"/>
    <property type="project" value="InterPro"/>
</dbReference>
<keyword evidence="2" id="KW-0129">CBS domain</keyword>
<dbReference type="PANTHER" id="PTHR48108">
    <property type="entry name" value="CBS DOMAIN-CONTAINING PROTEIN CBSX2, CHLOROPLASTIC"/>
    <property type="match status" value="1"/>
</dbReference>
<evidence type="ECO:0000256" key="2">
    <source>
        <dbReference type="PROSITE-ProRule" id="PRU00703"/>
    </source>
</evidence>
<dbReference type="Pfam" id="PF00027">
    <property type="entry name" value="cNMP_binding"/>
    <property type="match status" value="1"/>
</dbReference>
<evidence type="ECO:0000313" key="5">
    <source>
        <dbReference type="EMBL" id="SMQ61939.1"/>
    </source>
</evidence>
<keyword evidence="1" id="KW-0677">Repeat</keyword>
<keyword evidence="6" id="KW-1185">Reference proteome</keyword>
<dbReference type="InterPro" id="IPR000644">
    <property type="entry name" value="CBS_dom"/>
</dbReference>
<evidence type="ECO:0000259" key="4">
    <source>
        <dbReference type="PROSITE" id="PS51371"/>
    </source>
</evidence>
<gene>
    <name evidence="5" type="ORF">SAMN06297229_0635</name>
</gene>
<proteinExistence type="predicted"/>
<dbReference type="CDD" id="cd04587">
    <property type="entry name" value="CBS_pair_CAP-ED_NT_Pol-beta-like_DUF294_assoc"/>
    <property type="match status" value="1"/>
</dbReference>
<dbReference type="InterPro" id="IPR005105">
    <property type="entry name" value="GlnD_Uridyltrans_N"/>
</dbReference>
<organism evidence="5 6">
    <name type="scientific">Pseudidiomarina planktonica</name>
    <dbReference type="NCBI Taxonomy" id="1323738"/>
    <lineage>
        <taxon>Bacteria</taxon>
        <taxon>Pseudomonadati</taxon>
        <taxon>Pseudomonadota</taxon>
        <taxon>Gammaproteobacteria</taxon>
        <taxon>Alteromonadales</taxon>
        <taxon>Idiomarinaceae</taxon>
        <taxon>Pseudidiomarina</taxon>
    </lineage>
</organism>
<sequence>MRKYRAFFMKPDFAEVENFLADCPPFDQLDTELRQWAIRQMQAAYVNEHNANDIVKEARPALFIVRSGVYDLRAADDRLIDRLEEADLFGYPSMLSGRPITNRVKTIQDGVVYILPQAAFDELRSSCKPFEQYFIKAHGQRLLTEEQDRAGSDWSDKLVSSVVSMKPVSLPSHTPIQEAAKVMAEHKISSVLIIDSIKQDERDKEHLVGILTDRDIRNRVVARGLSYDVAVSAVMTQTPATVYGRQSLVDALTVMTQSNIHHLPVLDDNDNLLGMVTTTDLMRQQRSEPVFLISAIYKARTKEELVAEAKNIPEYMQTFAGRVRDTSVLGRLLASLTDGMTRQLIHMYEREHGVAPAPYAWIAFGSQGREDQTLSSDQDNGLLLSNDLNDAKKEWFKGLGEYVCQGLYECGIPLCPGNIMASNPDCRRSLNGWIERFEKWTQSPTPKALMYCQIFFDCRLIEGNSGLYHKFREQVIKLGKTDVFIANLAILVNQINVPLGLFNSLKADHDLIDIKRYGLAIINDVARLYALQAGLEVPQTTKRLQELRGSRLLNRRDNQSLQEAWQFLAQLRLNHQLEVWGTDEPKNKLNPDQLSTLTRRQLKSAFRIIKEAQQGVGLKFGRQGY</sequence>
<dbReference type="InterPro" id="IPR046342">
    <property type="entry name" value="CBS_dom_sf"/>
</dbReference>
<dbReference type="Pfam" id="PF10335">
    <property type="entry name" value="DUF294_C"/>
    <property type="match status" value="1"/>
</dbReference>
<evidence type="ECO:0000313" key="6">
    <source>
        <dbReference type="Proteomes" id="UP000194450"/>
    </source>
</evidence>
<dbReference type="PANTHER" id="PTHR48108:SF26">
    <property type="entry name" value="CBS DOMAIN-CONTAINING PROTEIN DDB_G0289609"/>
    <property type="match status" value="1"/>
</dbReference>
<feature type="domain" description="CBS" evidence="4">
    <location>
        <begin position="235"/>
        <end position="292"/>
    </location>
</feature>
<dbReference type="Gene3D" id="2.60.120.10">
    <property type="entry name" value="Jelly Rolls"/>
    <property type="match status" value="1"/>
</dbReference>
<dbReference type="InterPro" id="IPR014710">
    <property type="entry name" value="RmlC-like_jellyroll"/>
</dbReference>
<dbReference type="PROSITE" id="PS51371">
    <property type="entry name" value="CBS"/>
    <property type="match status" value="2"/>
</dbReference>
<dbReference type="AlphaFoldDB" id="A0A1Y6EHU0"/>
<feature type="domain" description="Cyclic nucleotide-binding" evidence="3">
    <location>
        <begin position="62"/>
        <end position="123"/>
    </location>
</feature>
<dbReference type="CDD" id="cd05401">
    <property type="entry name" value="NT_GlnE_GlnD_like"/>
    <property type="match status" value="1"/>
</dbReference>